<feature type="domain" description="Cdc42 binding" evidence="11">
    <location>
        <begin position="7"/>
        <end position="55"/>
    </location>
</feature>
<protein>
    <submittedName>
        <fullName evidence="13">ERBB receptor feedback inhibitor 1</fullName>
    </submittedName>
</protein>
<evidence type="ECO:0000259" key="12">
    <source>
        <dbReference type="Pfam" id="PF11555"/>
    </source>
</evidence>
<keyword evidence="4" id="KW-1003">Cell membrane</keyword>
<feature type="region of interest" description="Disordered" evidence="10">
    <location>
        <begin position="216"/>
        <end position="377"/>
    </location>
</feature>
<dbReference type="InterPro" id="IPR021619">
    <property type="entry name" value="Mig-6"/>
</dbReference>
<dbReference type="PANTHER" id="PTHR14254:SF5">
    <property type="entry name" value="ERBB RECEPTOR FEEDBACK INHIBITOR 1"/>
    <property type="match status" value="1"/>
</dbReference>
<dbReference type="GO" id="GO:0005634">
    <property type="term" value="C:nucleus"/>
    <property type="evidence" value="ECO:0007669"/>
    <property type="project" value="UniProtKB-SubCell"/>
</dbReference>
<evidence type="ECO:0000256" key="2">
    <source>
        <dbReference type="ARBA" id="ARBA00004236"/>
    </source>
</evidence>
<evidence type="ECO:0000256" key="3">
    <source>
        <dbReference type="ARBA" id="ARBA00004496"/>
    </source>
</evidence>
<evidence type="ECO:0000256" key="4">
    <source>
        <dbReference type="ARBA" id="ARBA00022475"/>
    </source>
</evidence>
<reference evidence="13 14" key="1">
    <citation type="journal article" date="2020" name="Nature">
        <title>Six reference-quality genomes reveal evolution of bat adaptations.</title>
        <authorList>
            <person name="Jebb D."/>
            <person name="Huang Z."/>
            <person name="Pippel M."/>
            <person name="Hughes G.M."/>
            <person name="Lavrichenko K."/>
            <person name="Devanna P."/>
            <person name="Winkler S."/>
            <person name="Jermiin L.S."/>
            <person name="Skirmuntt E.C."/>
            <person name="Katzourakis A."/>
            <person name="Burkitt-Gray L."/>
            <person name="Ray D.A."/>
            <person name="Sullivan K.A.M."/>
            <person name="Roscito J.G."/>
            <person name="Kirilenko B.M."/>
            <person name="Davalos L.M."/>
            <person name="Corthals A.P."/>
            <person name="Power M.L."/>
            <person name="Jones G."/>
            <person name="Ransome R.D."/>
            <person name="Dechmann D.K.N."/>
            <person name="Locatelli A.G."/>
            <person name="Puechmaille S.J."/>
            <person name="Fedrigo O."/>
            <person name="Jarvis E.D."/>
            <person name="Hiller M."/>
            <person name="Vernes S.C."/>
            <person name="Myers E.W."/>
            <person name="Teeling E.C."/>
        </authorList>
    </citation>
    <scope>NUCLEOTIDE SEQUENCE [LARGE SCALE GENOMIC DNA]</scope>
    <source>
        <strain evidence="13">MRouAeg1</strain>
        <tissue evidence="13">Muscle</tissue>
    </source>
</reference>
<evidence type="ECO:0000256" key="7">
    <source>
        <dbReference type="ARBA" id="ARBA00023136"/>
    </source>
</evidence>
<dbReference type="InterPro" id="IPR015116">
    <property type="entry name" value="Cdc42-bd-like"/>
</dbReference>
<comment type="subcellular location">
    <subcellularLocation>
        <location evidence="2">Cell membrane</location>
    </subcellularLocation>
    <subcellularLocation>
        <location evidence="3">Cytoplasm</location>
    </subcellularLocation>
    <subcellularLocation>
        <location evidence="9">Endomembrane system</location>
        <topology evidence="9">Peripheral membrane protein</topology>
        <orientation evidence="9">Cytoplasmic side</orientation>
    </subcellularLocation>
    <subcellularLocation>
        <location evidence="1">Nucleus</location>
    </subcellularLocation>
</comment>
<feature type="compositionally biased region" description="Polar residues" evidence="10">
    <location>
        <begin position="327"/>
        <end position="339"/>
    </location>
</feature>
<feature type="compositionally biased region" description="Pro residues" evidence="10">
    <location>
        <begin position="286"/>
        <end position="295"/>
    </location>
</feature>
<accession>A0A7J8K7X1</accession>
<dbReference type="AlphaFoldDB" id="A0A7J8K7X1"/>
<proteinExistence type="predicted"/>
<dbReference type="EMBL" id="JACASE010000001">
    <property type="protein sequence ID" value="KAF6504976.1"/>
    <property type="molecule type" value="Genomic_DNA"/>
</dbReference>
<keyword evidence="8" id="KW-0539">Nucleus</keyword>
<keyword evidence="7" id="KW-0472">Membrane</keyword>
<evidence type="ECO:0000256" key="8">
    <source>
        <dbReference type="ARBA" id="ARBA00023242"/>
    </source>
</evidence>
<dbReference type="Pfam" id="PF09027">
    <property type="entry name" value="GTPase_binding"/>
    <property type="match status" value="1"/>
</dbReference>
<keyword evidence="6" id="KW-0597">Phosphoprotein</keyword>
<dbReference type="InterPro" id="IPR052112">
    <property type="entry name" value="EGFR_SigReg_Kinase"/>
</dbReference>
<feature type="domain" description="Mig-6" evidence="12">
    <location>
        <begin position="317"/>
        <end position="340"/>
    </location>
</feature>
<dbReference type="GO" id="GO:0045616">
    <property type="term" value="P:regulation of keratinocyte differentiation"/>
    <property type="evidence" value="ECO:0007669"/>
    <property type="project" value="TreeGrafter"/>
</dbReference>
<feature type="region of interest" description="Disordered" evidence="10">
    <location>
        <begin position="428"/>
        <end position="465"/>
    </location>
</feature>
<evidence type="ECO:0000256" key="1">
    <source>
        <dbReference type="ARBA" id="ARBA00004123"/>
    </source>
</evidence>
<organism evidence="13 14">
    <name type="scientific">Rousettus aegyptiacus</name>
    <name type="common">Egyptian fruit bat</name>
    <name type="synonym">Pteropus aegyptiacus</name>
    <dbReference type="NCBI Taxonomy" id="9407"/>
    <lineage>
        <taxon>Eukaryota</taxon>
        <taxon>Metazoa</taxon>
        <taxon>Chordata</taxon>
        <taxon>Craniata</taxon>
        <taxon>Vertebrata</taxon>
        <taxon>Euteleostomi</taxon>
        <taxon>Mammalia</taxon>
        <taxon>Eutheria</taxon>
        <taxon>Laurasiatheria</taxon>
        <taxon>Chiroptera</taxon>
        <taxon>Yinpterochiroptera</taxon>
        <taxon>Pteropodoidea</taxon>
        <taxon>Pteropodidae</taxon>
        <taxon>Rousettinae</taxon>
        <taxon>Rousettus</taxon>
    </lineage>
</organism>
<dbReference type="GO" id="GO:0012505">
    <property type="term" value="C:endomembrane system"/>
    <property type="evidence" value="ECO:0007669"/>
    <property type="project" value="UniProtKB-SubCell"/>
</dbReference>
<dbReference type="PANTHER" id="PTHR14254">
    <property type="entry name" value="GENE 33 POLYPEPTIDE"/>
    <property type="match status" value="1"/>
</dbReference>
<dbReference type="Pfam" id="PF11555">
    <property type="entry name" value="Inhibitor_Mig-6"/>
    <property type="match status" value="1"/>
</dbReference>
<dbReference type="GO" id="GO:0005886">
    <property type="term" value="C:plasma membrane"/>
    <property type="evidence" value="ECO:0007669"/>
    <property type="project" value="UniProtKB-SubCell"/>
</dbReference>
<sequence length="465" mass="49395">MSSAGVAAQEIRVPLKSGFLHNGQALGSVKACWGSRREFEKNLLNIHPISTGYSLNAPGQAHLGPLGRTATPAPMNGHRFAEHGPRRKPSLPPLIIPAGDAAGAHDEDRVAGGFKRLSVSGGRATSPPLTPGRGCASPCTCAALCERRARPLPPLPVSQAHSADCDCEVEFLTAADTDLLLGARVCALRPAAPGRRSFRGCGQVNYAYYESPAPSLLDLRPAPGPSGGAPDPDPDPDPDPAPSQAHRRLRRSHSGPAGSLNKANTRGAGHPHRASPNSDDEKPEVPPRVPIPPRPVKPDYRRWSAEVASSTYSDEDRPPKVPPREPLSQSNSRTPSPKSLPSYLNGVMPPTQSFAPDPKYTSPKVLQRQNSEGSANKAPCILPIIENGKKVSSTHYYLLPERPPYLDRYEKFFQEAEEADAGTYIQALPAADGLGSPATDKPGPKARADPGGPGKRKHLPCVVSP</sequence>
<evidence type="ECO:0000313" key="14">
    <source>
        <dbReference type="Proteomes" id="UP000593571"/>
    </source>
</evidence>
<dbReference type="OrthoDB" id="9931672at2759"/>
<dbReference type="GO" id="GO:0042059">
    <property type="term" value="P:negative regulation of epidermal growth factor receptor signaling pathway"/>
    <property type="evidence" value="ECO:0007669"/>
    <property type="project" value="TreeGrafter"/>
</dbReference>
<feature type="compositionally biased region" description="Basic and acidic residues" evidence="10">
    <location>
        <begin position="314"/>
        <end position="323"/>
    </location>
</feature>
<keyword evidence="14" id="KW-1185">Reference proteome</keyword>
<gene>
    <name evidence="13" type="ORF">HJG63_004625</name>
</gene>
<evidence type="ECO:0000313" key="13">
    <source>
        <dbReference type="EMBL" id="KAF6504976.1"/>
    </source>
</evidence>
<dbReference type="Proteomes" id="UP000593571">
    <property type="component" value="Unassembled WGS sequence"/>
</dbReference>
<keyword evidence="5" id="KW-0963">Cytoplasm</keyword>
<dbReference type="GO" id="GO:0005737">
    <property type="term" value="C:cytoplasm"/>
    <property type="evidence" value="ECO:0007669"/>
    <property type="project" value="UniProtKB-SubCell"/>
</dbReference>
<evidence type="ECO:0000256" key="10">
    <source>
        <dbReference type="SAM" id="MobiDB-lite"/>
    </source>
</evidence>
<name>A0A7J8K7X1_ROUAE</name>
<evidence type="ECO:0000259" key="11">
    <source>
        <dbReference type="Pfam" id="PF09027"/>
    </source>
</evidence>
<comment type="caution">
    <text evidence="13">The sequence shown here is derived from an EMBL/GenBank/DDBJ whole genome shotgun (WGS) entry which is preliminary data.</text>
</comment>
<evidence type="ECO:0000256" key="9">
    <source>
        <dbReference type="ARBA" id="ARBA00029433"/>
    </source>
</evidence>
<evidence type="ECO:0000256" key="6">
    <source>
        <dbReference type="ARBA" id="ARBA00022553"/>
    </source>
</evidence>
<evidence type="ECO:0000256" key="5">
    <source>
        <dbReference type="ARBA" id="ARBA00022490"/>
    </source>
</evidence>